<dbReference type="OMA" id="CTPENMQ"/>
<evidence type="ECO:0000313" key="8">
    <source>
        <dbReference type="EnsemblPlants" id="OB02G37330.1"/>
    </source>
</evidence>
<dbReference type="GO" id="GO:0022857">
    <property type="term" value="F:transmembrane transporter activity"/>
    <property type="evidence" value="ECO:0007669"/>
    <property type="project" value="InterPro"/>
</dbReference>
<feature type="transmembrane region" description="Helical" evidence="7">
    <location>
        <begin position="107"/>
        <end position="128"/>
    </location>
</feature>
<evidence type="ECO:0000256" key="1">
    <source>
        <dbReference type="ARBA" id="ARBA00004141"/>
    </source>
</evidence>
<feature type="transmembrane region" description="Helical" evidence="7">
    <location>
        <begin position="500"/>
        <end position="524"/>
    </location>
</feature>
<dbReference type="Gene3D" id="1.20.1250.20">
    <property type="entry name" value="MFS general substrate transporter like domains"/>
    <property type="match status" value="1"/>
</dbReference>
<comment type="similarity">
    <text evidence="2">Belongs to the major facilitator superfamily. Proton-dependent oligopeptide transporter (POT/PTR) (TC 2.A.17) family.</text>
</comment>
<evidence type="ECO:0000256" key="7">
    <source>
        <dbReference type="SAM" id="Phobius"/>
    </source>
</evidence>
<feature type="transmembrane region" description="Helical" evidence="7">
    <location>
        <begin position="221"/>
        <end position="241"/>
    </location>
</feature>
<evidence type="ECO:0000313" key="9">
    <source>
        <dbReference type="Proteomes" id="UP000006038"/>
    </source>
</evidence>
<reference evidence="8" key="1">
    <citation type="submission" date="2013-04" db="UniProtKB">
        <authorList>
            <consortium name="EnsemblPlants"/>
        </authorList>
    </citation>
    <scope>IDENTIFICATION</scope>
</reference>
<protein>
    <submittedName>
        <fullName evidence="8">Uncharacterized protein</fullName>
    </submittedName>
</protein>
<keyword evidence="4 7" id="KW-1133">Transmembrane helix</keyword>
<dbReference type="Proteomes" id="UP000006038">
    <property type="component" value="Unassembled WGS sequence"/>
</dbReference>
<feature type="transmembrane region" description="Helical" evidence="7">
    <location>
        <begin position="544"/>
        <end position="566"/>
    </location>
</feature>
<feature type="transmembrane region" description="Helical" evidence="7">
    <location>
        <begin position="39"/>
        <end position="63"/>
    </location>
</feature>
<dbReference type="Gramene" id="OB02G37330.1">
    <property type="protein sequence ID" value="OB02G37330.1"/>
    <property type="gene ID" value="OB02G37330"/>
</dbReference>
<dbReference type="InterPro" id="IPR036259">
    <property type="entry name" value="MFS_trans_sf"/>
</dbReference>
<evidence type="ECO:0000256" key="2">
    <source>
        <dbReference type="ARBA" id="ARBA00005982"/>
    </source>
</evidence>
<dbReference type="eggNOG" id="KOG1237">
    <property type="taxonomic scope" value="Eukaryota"/>
</dbReference>
<keyword evidence="9" id="KW-1185">Reference proteome</keyword>
<keyword evidence="5 7" id="KW-0472">Membrane</keyword>
<feature type="transmembrane region" description="Helical" evidence="7">
    <location>
        <begin position="421"/>
        <end position="440"/>
    </location>
</feature>
<accession>J3LGG6</accession>
<feature type="compositionally biased region" description="Basic and acidic residues" evidence="6">
    <location>
        <begin position="1"/>
        <end position="24"/>
    </location>
</feature>
<dbReference type="HOGENOM" id="CLU_009313_4_1_1"/>
<dbReference type="GO" id="GO:0016020">
    <property type="term" value="C:membrane"/>
    <property type="evidence" value="ECO:0007669"/>
    <property type="project" value="UniProtKB-SubCell"/>
</dbReference>
<feature type="transmembrane region" description="Helical" evidence="7">
    <location>
        <begin position="344"/>
        <end position="365"/>
    </location>
</feature>
<comment type="subcellular location">
    <subcellularLocation>
        <location evidence="1">Membrane</location>
        <topology evidence="1">Multi-pass membrane protein</topology>
    </subcellularLocation>
</comment>
<proteinExistence type="inferred from homology"/>
<dbReference type="SUPFAM" id="SSF103473">
    <property type="entry name" value="MFS general substrate transporter"/>
    <property type="match status" value="1"/>
</dbReference>
<feature type="transmembrane region" description="Helical" evidence="7">
    <location>
        <begin position="377"/>
        <end position="400"/>
    </location>
</feature>
<feature type="region of interest" description="Disordered" evidence="6">
    <location>
        <begin position="1"/>
        <end position="29"/>
    </location>
</feature>
<evidence type="ECO:0000256" key="3">
    <source>
        <dbReference type="ARBA" id="ARBA00022692"/>
    </source>
</evidence>
<dbReference type="CDD" id="cd17419">
    <property type="entry name" value="MFS_NPF7"/>
    <property type="match status" value="1"/>
</dbReference>
<dbReference type="Pfam" id="PF00854">
    <property type="entry name" value="PTR2"/>
    <property type="match status" value="1"/>
</dbReference>
<organism evidence="8">
    <name type="scientific">Oryza brachyantha</name>
    <name type="common">malo sina</name>
    <dbReference type="NCBI Taxonomy" id="4533"/>
    <lineage>
        <taxon>Eukaryota</taxon>
        <taxon>Viridiplantae</taxon>
        <taxon>Streptophyta</taxon>
        <taxon>Embryophyta</taxon>
        <taxon>Tracheophyta</taxon>
        <taxon>Spermatophyta</taxon>
        <taxon>Magnoliopsida</taxon>
        <taxon>Liliopsida</taxon>
        <taxon>Poales</taxon>
        <taxon>Poaceae</taxon>
        <taxon>BOP clade</taxon>
        <taxon>Oryzoideae</taxon>
        <taxon>Oryzeae</taxon>
        <taxon>Oryzinae</taxon>
        <taxon>Oryza</taxon>
    </lineage>
</organism>
<evidence type="ECO:0000256" key="5">
    <source>
        <dbReference type="ARBA" id="ARBA00023136"/>
    </source>
</evidence>
<name>J3LGG6_ORYBR</name>
<keyword evidence="3 7" id="KW-0812">Transmembrane</keyword>
<dbReference type="InterPro" id="IPR000109">
    <property type="entry name" value="POT_fam"/>
</dbReference>
<dbReference type="PANTHER" id="PTHR11654">
    <property type="entry name" value="OLIGOPEPTIDE TRANSPORTER-RELATED"/>
    <property type="match status" value="1"/>
</dbReference>
<evidence type="ECO:0000256" key="4">
    <source>
        <dbReference type="ARBA" id="ARBA00022989"/>
    </source>
</evidence>
<dbReference type="EnsemblPlants" id="OB02G37330.1">
    <property type="protein sequence ID" value="OB02G37330.1"/>
    <property type="gene ID" value="OB02G37330"/>
</dbReference>
<feature type="transmembrane region" description="Helical" evidence="7">
    <location>
        <begin position="196"/>
        <end position="215"/>
    </location>
</feature>
<dbReference type="AlphaFoldDB" id="J3LGG6"/>
<sequence>MAPTDIDSKRMSDTTEDGSMDRRGNPAVKANTGKWRSSILLLVNYGLVTCAFFGVGVNLVVFLRRVLHQDNAEAANSISKWTGTVYIFSLIGAFMSDSYWGRYITCAIFQMIYVTGLVILSLASWFLLVKPSGRCGAAGEHCDAPSTAGVAVFYLSTYMIAFGNGGYQPSIATFGSDQFDETDPNEARSKVAFFSYFYLALNVGSLFSNTVLVYYEDEGKWVMGFWVSAAAAAMALVLFLLGTPSYRHFKPTGNPLTRIAQVFVAAFRKWRTDVPRSELLHEVDGDESRIAGIRKILHSDQIRFLDKAATVTEEDYCTPENMQNPWRLCTVTQVEEVKCILKMLPIWLCTIVYSVVFTQMASLFVEQGTTMNTNIGSFHVPAASMSVFDILSVLAFIAIYRRVLVPVMSRLSGNPQGLTELQRMGVGLVVGMAAMVVAGVVEVERLKRVVAPDQPSSLSVLWQVPQYALIGASEVFMYVGQLEFFNGQAPDGVKSFGSSLCMASISLGNYVSIMLVSVVTSLTAGDRRPGWIPGNLNSGHLDRFYFLLAALSLVDLAVYVACAVWYKGIKLDSNEEKANKITVVCTAVGAVSRPAVAGLPSLDHTCRGHRRHVHAQTAGQKSMCGPGAYYYVLSEARSFVSTVYALNGMDAMDGKLPRYCANVEWYNSRRWCTDDATELTPCAVEGCNAVPHYRLELKRRAQIPAATAMNSIAFCQSGIISPDQWLVTWMALPIRSRTVNTAISPPVLADRDCG</sequence>
<evidence type="ECO:0000256" key="6">
    <source>
        <dbReference type="SAM" id="MobiDB-lite"/>
    </source>
</evidence>